<organism evidence="1 2">
    <name type="scientific">Leptospira sarikeiensis</name>
    <dbReference type="NCBI Taxonomy" id="2484943"/>
    <lineage>
        <taxon>Bacteria</taxon>
        <taxon>Pseudomonadati</taxon>
        <taxon>Spirochaetota</taxon>
        <taxon>Spirochaetia</taxon>
        <taxon>Leptospirales</taxon>
        <taxon>Leptospiraceae</taxon>
        <taxon>Leptospira</taxon>
    </lineage>
</organism>
<evidence type="ECO:0008006" key="3">
    <source>
        <dbReference type="Google" id="ProtNLM"/>
    </source>
</evidence>
<dbReference type="EMBL" id="RQGF01000028">
    <property type="protein sequence ID" value="TGL60836.1"/>
    <property type="molecule type" value="Genomic_DNA"/>
</dbReference>
<dbReference type="AlphaFoldDB" id="A0A4R9K425"/>
<dbReference type="RefSeq" id="WP_135650061.1">
    <property type="nucleotide sequence ID" value="NZ_RQGF01000028.1"/>
</dbReference>
<dbReference type="NCBIfam" id="NF047501">
    <property type="entry name" value="lipo_LIC_13215"/>
    <property type="match status" value="1"/>
</dbReference>
<reference evidence="1" key="1">
    <citation type="journal article" date="2019" name="PLoS Negl. Trop. Dis.">
        <title>Revisiting the worldwide diversity of Leptospira species in the environment.</title>
        <authorList>
            <person name="Vincent A.T."/>
            <person name="Schiettekatte O."/>
            <person name="Bourhy P."/>
            <person name="Veyrier F.J."/>
            <person name="Picardeau M."/>
        </authorList>
    </citation>
    <scope>NUCLEOTIDE SEQUENCE [LARGE SCALE GENOMIC DNA]</scope>
    <source>
        <strain evidence="1">201702455</strain>
    </source>
</reference>
<dbReference type="OrthoDB" id="325407at2"/>
<accession>A0A4R9K425</accession>
<comment type="caution">
    <text evidence="1">The sequence shown here is derived from an EMBL/GenBank/DDBJ whole genome shotgun (WGS) entry which is preliminary data.</text>
</comment>
<keyword evidence="2" id="KW-1185">Reference proteome</keyword>
<dbReference type="Proteomes" id="UP000297762">
    <property type="component" value="Unassembled WGS sequence"/>
</dbReference>
<evidence type="ECO:0000313" key="1">
    <source>
        <dbReference type="EMBL" id="TGL60836.1"/>
    </source>
</evidence>
<name>A0A4R9K425_9LEPT</name>
<gene>
    <name evidence="1" type="ORF">EHQ64_13575</name>
</gene>
<dbReference type="PROSITE" id="PS51257">
    <property type="entry name" value="PROKAR_LIPOPROTEIN"/>
    <property type="match status" value="1"/>
</dbReference>
<evidence type="ECO:0000313" key="2">
    <source>
        <dbReference type="Proteomes" id="UP000297762"/>
    </source>
</evidence>
<proteinExistence type="predicted"/>
<sequence length="221" mass="25544">MSYRNIKDLNIELSLPSKEILLNFLIVISFVSCLEKVPEVKKTIEISELGLILNYEGWIYEEYDPNRETSDPRSKNKKETKNDKNVNIIFYLFEPDHNKDSDIRTNISFVSEPIPAKYSQATLEDYVASISGLYSNLYRDYEILSVPQKCNFGKEKCIFLESKFVLPNPGPKKEIRTLQWIFFKEGFVYIFTGTSPESEVSEKGKKILNTIQTLSDKNGKP</sequence>
<protein>
    <recommendedName>
        <fullName evidence="3">Lipoprotein</fullName>
    </recommendedName>
</protein>